<feature type="compositionally biased region" description="Low complexity" evidence="1">
    <location>
        <begin position="264"/>
        <end position="285"/>
    </location>
</feature>
<evidence type="ECO:0000313" key="3">
    <source>
        <dbReference type="Proteomes" id="UP000319619"/>
    </source>
</evidence>
<accession>A0A532V2D5</accession>
<proteinExistence type="predicted"/>
<reference evidence="2 3" key="1">
    <citation type="submission" date="2017-06" db="EMBL/GenBank/DDBJ databases">
        <title>Novel microbial phyla capable of carbon fixation and sulfur reduction in deep-sea sediments.</title>
        <authorList>
            <person name="Huang J."/>
            <person name="Baker B."/>
            <person name="Wang Y."/>
        </authorList>
    </citation>
    <scope>NUCLEOTIDE SEQUENCE [LARGE SCALE GENOMIC DNA]</scope>
    <source>
        <strain evidence="2">B3_LCP</strain>
    </source>
</reference>
<dbReference type="EMBL" id="NJBN01000003">
    <property type="protein sequence ID" value="TKJ41292.1"/>
    <property type="molecule type" value="Genomic_DNA"/>
</dbReference>
<dbReference type="AlphaFoldDB" id="A0A532V2D5"/>
<comment type="caution">
    <text evidence="2">The sequence shown here is derived from an EMBL/GenBank/DDBJ whole genome shotgun (WGS) entry which is preliminary data.</text>
</comment>
<evidence type="ECO:0000256" key="1">
    <source>
        <dbReference type="SAM" id="MobiDB-lite"/>
    </source>
</evidence>
<evidence type="ECO:0000313" key="2">
    <source>
        <dbReference type="EMBL" id="TKJ41292.1"/>
    </source>
</evidence>
<organism evidence="2 3">
    <name type="scientific">candidate division LCP-89 bacterium B3_LCP</name>
    <dbReference type="NCBI Taxonomy" id="2012998"/>
    <lineage>
        <taxon>Bacteria</taxon>
        <taxon>Pseudomonadati</taxon>
        <taxon>Bacteria division LCP-89</taxon>
    </lineage>
</organism>
<sequence>MIKTRFGALLLIVTIFVVQYVGAVESGPSNTVGFWKADVGHGFTQISFPLLPNDKTVTNVLGDQLTGAGVPEESDQIHRWNSGTASFEICWYNIETSQWEGQFSELSESESYWIYVQPTSPAMQTIITYGNIIEEPSYGMGQMVPGYNAIGSIWAMPAQVTQAGLNGFEGGLYLFLSDLLMGYDASTGSYSYAWQNESSTWMGDLTALEPLQGYWIYVAPGHDGFDWPNYPQPESPIANGIIQVNPNPIQDNLKSIPPVPTPQPVTYSTSTSQPVQSTSVKGGAQ</sequence>
<dbReference type="Proteomes" id="UP000319619">
    <property type="component" value="Unassembled WGS sequence"/>
</dbReference>
<gene>
    <name evidence="2" type="ORF">CEE37_06400</name>
</gene>
<feature type="region of interest" description="Disordered" evidence="1">
    <location>
        <begin position="249"/>
        <end position="285"/>
    </location>
</feature>
<name>A0A532V2D5_UNCL8</name>
<protein>
    <submittedName>
        <fullName evidence="2">Uncharacterized protein</fullName>
    </submittedName>
</protein>